<dbReference type="FunFam" id="3.90.580.10:FF:000001">
    <property type="entry name" value="DNA primase"/>
    <property type="match status" value="1"/>
</dbReference>
<dbReference type="GO" id="GO:0008270">
    <property type="term" value="F:zinc ion binding"/>
    <property type="evidence" value="ECO:0007669"/>
    <property type="project" value="UniProtKB-UniRule"/>
</dbReference>
<evidence type="ECO:0000256" key="8">
    <source>
        <dbReference type="ARBA" id="ARBA00022833"/>
    </source>
</evidence>
<reference evidence="14 15" key="1">
    <citation type="submission" date="2017-08" db="EMBL/GenBank/DDBJ databases">
        <title>Fine stratification of microbial communities through a metagenomic profile of the photic zone.</title>
        <authorList>
            <person name="Haro-Moreno J.M."/>
            <person name="Lopez-Perez M."/>
            <person name="De La Torre J."/>
            <person name="Picazo A."/>
            <person name="Camacho A."/>
            <person name="Rodriguez-Valera F."/>
        </authorList>
    </citation>
    <scope>NUCLEOTIDE SEQUENCE [LARGE SCALE GENOMIC DNA]</scope>
    <source>
        <strain evidence="14">MED-G24</strain>
    </source>
</reference>
<dbReference type="NCBIfam" id="TIGR01391">
    <property type="entry name" value="dnaG"/>
    <property type="match status" value="1"/>
</dbReference>
<keyword evidence="11 12" id="KW-0804">Transcription</keyword>
<proteinExistence type="inferred from homology"/>
<dbReference type="Gene3D" id="3.90.580.10">
    <property type="entry name" value="Zinc finger, CHC2-type domain"/>
    <property type="match status" value="1"/>
</dbReference>
<organism evidence="14 15">
    <name type="scientific">OM182 bacterium MED-G24</name>
    <dbReference type="NCBI Taxonomy" id="1986255"/>
    <lineage>
        <taxon>Bacteria</taxon>
        <taxon>Pseudomonadati</taxon>
        <taxon>Pseudomonadota</taxon>
        <taxon>Gammaproteobacteria</taxon>
        <taxon>OMG group</taxon>
        <taxon>OM182 clade</taxon>
    </lineage>
</organism>
<dbReference type="SMART" id="SM00766">
    <property type="entry name" value="DnaG_DnaB_bind"/>
    <property type="match status" value="1"/>
</dbReference>
<dbReference type="SUPFAM" id="SSF117023">
    <property type="entry name" value="DNA primase DnaG, C-terminal domain"/>
    <property type="match status" value="1"/>
</dbReference>
<feature type="domain" description="Toprim" evidence="13">
    <location>
        <begin position="259"/>
        <end position="341"/>
    </location>
</feature>
<dbReference type="InterPro" id="IPR016136">
    <property type="entry name" value="DNA_helicase_N/primase_C"/>
</dbReference>
<keyword evidence="2 12" id="KW-0639">Primosome</keyword>
<dbReference type="Gene3D" id="1.20.50.20">
    <property type="entry name" value="DnaG, RNA polymerase domain, helical bundle"/>
    <property type="match status" value="1"/>
</dbReference>
<accession>A0A2A5WJS6</accession>
<dbReference type="SUPFAM" id="SSF56731">
    <property type="entry name" value="DNA primase core"/>
    <property type="match status" value="1"/>
</dbReference>
<keyword evidence="6 12" id="KW-0479">Metal-binding</keyword>
<keyword evidence="9" id="KW-0460">Magnesium</keyword>
<dbReference type="CDD" id="cd03364">
    <property type="entry name" value="TOPRIM_DnaG_primases"/>
    <property type="match status" value="1"/>
</dbReference>
<dbReference type="Proteomes" id="UP000219327">
    <property type="component" value="Unassembled WGS sequence"/>
</dbReference>
<keyword evidence="7 12" id="KW-0863">Zinc-finger</keyword>
<evidence type="ECO:0000256" key="4">
    <source>
        <dbReference type="ARBA" id="ARBA00022695"/>
    </source>
</evidence>
<dbReference type="SMART" id="SM00493">
    <property type="entry name" value="TOPRIM"/>
    <property type="match status" value="1"/>
</dbReference>
<gene>
    <name evidence="12" type="primary">dnaG</name>
    <name evidence="14" type="ORF">CNE99_09775</name>
</gene>
<dbReference type="AlphaFoldDB" id="A0A2A5WJS6"/>
<dbReference type="InterPro" id="IPR050219">
    <property type="entry name" value="DnaG_primase"/>
</dbReference>
<dbReference type="PANTHER" id="PTHR30313:SF2">
    <property type="entry name" value="DNA PRIMASE"/>
    <property type="match status" value="1"/>
</dbReference>
<dbReference type="InterPro" id="IPR013264">
    <property type="entry name" value="DNAG_N"/>
</dbReference>
<dbReference type="PROSITE" id="PS50880">
    <property type="entry name" value="TOPRIM"/>
    <property type="match status" value="1"/>
</dbReference>
<dbReference type="FunFam" id="3.40.1360.10:FF:000002">
    <property type="entry name" value="DNA primase"/>
    <property type="match status" value="1"/>
</dbReference>
<name>A0A2A5WJS6_9GAMM</name>
<dbReference type="Pfam" id="PF01807">
    <property type="entry name" value="Zn_ribbon_DnaG"/>
    <property type="match status" value="1"/>
</dbReference>
<dbReference type="InterPro" id="IPR006171">
    <property type="entry name" value="TOPRIM_dom"/>
</dbReference>
<comment type="cofactor">
    <cofactor evidence="12">
        <name>Zn(2+)</name>
        <dbReference type="ChEBI" id="CHEBI:29105"/>
    </cofactor>
    <text evidence="12">Binds 1 zinc ion per monomer.</text>
</comment>
<dbReference type="SUPFAM" id="SSF57783">
    <property type="entry name" value="Zinc beta-ribbon"/>
    <property type="match status" value="1"/>
</dbReference>
<dbReference type="Pfam" id="PF08278">
    <property type="entry name" value="DnaG_DnaB_bind"/>
    <property type="match status" value="1"/>
</dbReference>
<dbReference type="EC" id="2.7.7.101" evidence="12"/>
<keyword evidence="8 12" id="KW-0862">Zinc</keyword>
<dbReference type="Gene3D" id="1.10.860.10">
    <property type="entry name" value="DNAb Helicase, Chain A"/>
    <property type="match status" value="1"/>
</dbReference>
<evidence type="ECO:0000256" key="3">
    <source>
        <dbReference type="ARBA" id="ARBA00022679"/>
    </source>
</evidence>
<dbReference type="GO" id="GO:1990077">
    <property type="term" value="C:primosome complex"/>
    <property type="evidence" value="ECO:0007669"/>
    <property type="project" value="UniProtKB-KW"/>
</dbReference>
<evidence type="ECO:0000313" key="14">
    <source>
        <dbReference type="EMBL" id="PDH36376.1"/>
    </source>
</evidence>
<dbReference type="GO" id="GO:0003899">
    <property type="term" value="F:DNA-directed RNA polymerase activity"/>
    <property type="evidence" value="ECO:0007669"/>
    <property type="project" value="UniProtKB-UniRule"/>
</dbReference>
<keyword evidence="10 12" id="KW-0238">DNA-binding</keyword>
<comment type="similarity">
    <text evidence="12">Belongs to the DnaG primase family.</text>
</comment>
<dbReference type="GO" id="GO:0006269">
    <property type="term" value="P:DNA replication, synthesis of primer"/>
    <property type="evidence" value="ECO:0007669"/>
    <property type="project" value="UniProtKB-UniRule"/>
</dbReference>
<dbReference type="Pfam" id="PF08275">
    <property type="entry name" value="DNAG_N"/>
    <property type="match status" value="1"/>
</dbReference>
<dbReference type="Gene3D" id="3.40.1360.10">
    <property type="match status" value="1"/>
</dbReference>
<evidence type="ECO:0000256" key="10">
    <source>
        <dbReference type="ARBA" id="ARBA00023125"/>
    </source>
</evidence>
<dbReference type="InterPro" id="IPR037068">
    <property type="entry name" value="DNA_primase_core_N_sf"/>
</dbReference>
<dbReference type="HAMAP" id="MF_00974">
    <property type="entry name" value="DNA_primase_DnaG"/>
    <property type="match status" value="1"/>
</dbReference>
<evidence type="ECO:0000256" key="7">
    <source>
        <dbReference type="ARBA" id="ARBA00022771"/>
    </source>
</evidence>
<keyword evidence="1 12" id="KW-0240">DNA-directed RNA polymerase</keyword>
<dbReference type="Pfam" id="PF10410">
    <property type="entry name" value="DnaB_bind"/>
    <property type="match status" value="1"/>
</dbReference>
<dbReference type="Pfam" id="PF13155">
    <property type="entry name" value="Toprim_2"/>
    <property type="match status" value="1"/>
</dbReference>
<dbReference type="GO" id="GO:0005737">
    <property type="term" value="C:cytoplasm"/>
    <property type="evidence" value="ECO:0007669"/>
    <property type="project" value="TreeGrafter"/>
</dbReference>
<comment type="caution">
    <text evidence="14">The sequence shown here is derived from an EMBL/GenBank/DDBJ whole genome shotgun (WGS) entry which is preliminary data.</text>
</comment>
<dbReference type="PANTHER" id="PTHR30313">
    <property type="entry name" value="DNA PRIMASE"/>
    <property type="match status" value="1"/>
</dbReference>
<keyword evidence="3 12" id="KW-0808">Transferase</keyword>
<comment type="domain">
    <text evidence="12">Contains an N-terminal zinc-binding domain, a central core domain that contains the primase activity, and a C-terminal DnaB-binding domain.</text>
</comment>
<dbReference type="Gene3D" id="3.90.980.10">
    <property type="entry name" value="DNA primase, catalytic core, N-terminal domain"/>
    <property type="match status" value="1"/>
</dbReference>
<evidence type="ECO:0000256" key="9">
    <source>
        <dbReference type="ARBA" id="ARBA00022842"/>
    </source>
</evidence>
<dbReference type="EMBL" id="NTKD01000069">
    <property type="protein sequence ID" value="PDH36376.1"/>
    <property type="molecule type" value="Genomic_DNA"/>
</dbReference>
<dbReference type="InterPro" id="IPR034151">
    <property type="entry name" value="TOPRIM_DnaG_bac"/>
</dbReference>
<feature type="zinc finger region" description="CHC2-type" evidence="12">
    <location>
        <begin position="37"/>
        <end position="61"/>
    </location>
</feature>
<evidence type="ECO:0000256" key="5">
    <source>
        <dbReference type="ARBA" id="ARBA00022705"/>
    </source>
</evidence>
<dbReference type="InterPro" id="IPR019475">
    <property type="entry name" value="DNA_primase_DnaB-bd"/>
</dbReference>
<dbReference type="InterPro" id="IPR036977">
    <property type="entry name" value="DNA_primase_Znf_CHC2"/>
</dbReference>
<comment type="catalytic activity">
    <reaction evidence="12">
        <text>ssDNA + n NTP = ssDNA/pppN(pN)n-1 hybrid + (n-1) diphosphate.</text>
        <dbReference type="EC" id="2.7.7.101"/>
    </reaction>
</comment>
<comment type="function">
    <text evidence="12">RNA polymerase that catalyzes the synthesis of short RNA molecules used as primers for DNA polymerase during DNA replication.</text>
</comment>
<dbReference type="InterPro" id="IPR030846">
    <property type="entry name" value="DnaG_bac"/>
</dbReference>
<dbReference type="InterPro" id="IPR006295">
    <property type="entry name" value="DNA_primase_DnaG"/>
</dbReference>
<keyword evidence="5 12" id="KW-0235">DNA replication</keyword>
<keyword evidence="4 12" id="KW-0548">Nucleotidyltransferase</keyword>
<sequence length="600" mass="67763">MIPPDFIQTLRERADIVDIVGSRVNLVKKGKDHWGLCPFHDEKTASFKVSADKQFYYCFGCQASGSALDFLQTYDGLDFVSAVETLASRLGLEVPQVKGDREEDTRRREERDRLSNVTRLASEFYQRQLRSHPDKERVISYLKGRGLTGEIAREYALGFAPGGWDNLMTALADDTADEDVITAGLIVDRPEEKKRYDRFRDRVMFPIRDIRGRTIAFGGRVISDDDKPKYLNSPETPIFHKGRELYGLFEAKRSNRQLESLIVVEGYMDVVALAQHGIGNAVATLGTASTQDHVQRLFRTVNTIIFCFDGDRAGRNAAWKALLNCLPQMGDGRNVRFEFLPDGEDPDSMVRKEGKDRFELRLERAQLLSEFMFGRLSETIDVQSIDGRAQLAKEGMVLLMQMPDTMFRALMIESLSEKTGLSTDKLQQVSGMTRAPAVEVPPWDEYDIPPDLDEEDEGVVRDRGRERLAREALHVLMHTTEVVSTIDTDEVERLAGIPECHLLLEVIRVAVQEPNLSPVMLLSRFRMHSDGALLTELAEAEQLLAVPRLPSHFKGVIDRLMGELDKLKKQEGTRSLSGKSLAELTEDEKARLRALHRPPG</sequence>
<dbReference type="GO" id="GO:0000428">
    <property type="term" value="C:DNA-directed RNA polymerase complex"/>
    <property type="evidence" value="ECO:0007669"/>
    <property type="project" value="UniProtKB-KW"/>
</dbReference>
<evidence type="ECO:0000256" key="2">
    <source>
        <dbReference type="ARBA" id="ARBA00022515"/>
    </source>
</evidence>
<evidence type="ECO:0000256" key="1">
    <source>
        <dbReference type="ARBA" id="ARBA00022478"/>
    </source>
</evidence>
<protein>
    <recommendedName>
        <fullName evidence="12">DNA primase</fullName>
        <ecNumber evidence="12">2.7.7.101</ecNumber>
    </recommendedName>
</protein>
<dbReference type="GO" id="GO:0003677">
    <property type="term" value="F:DNA binding"/>
    <property type="evidence" value="ECO:0007669"/>
    <property type="project" value="UniProtKB-KW"/>
</dbReference>
<evidence type="ECO:0000256" key="11">
    <source>
        <dbReference type="ARBA" id="ARBA00023163"/>
    </source>
</evidence>
<evidence type="ECO:0000313" key="15">
    <source>
        <dbReference type="Proteomes" id="UP000219327"/>
    </source>
</evidence>
<dbReference type="InterPro" id="IPR002694">
    <property type="entry name" value="Znf_CHC2"/>
</dbReference>
<dbReference type="FunFam" id="3.90.980.10:FF:000001">
    <property type="entry name" value="DNA primase"/>
    <property type="match status" value="1"/>
</dbReference>
<evidence type="ECO:0000259" key="13">
    <source>
        <dbReference type="PROSITE" id="PS50880"/>
    </source>
</evidence>
<dbReference type="SMART" id="SM00400">
    <property type="entry name" value="ZnF_CHCC"/>
    <property type="match status" value="1"/>
</dbReference>
<evidence type="ECO:0000256" key="12">
    <source>
        <dbReference type="HAMAP-Rule" id="MF_00974"/>
    </source>
</evidence>
<dbReference type="InterPro" id="IPR013173">
    <property type="entry name" value="DNA_primase_DnaG_DnaB-bd_dom"/>
</dbReference>
<comment type="subunit">
    <text evidence="12">Monomer. Interacts with DnaB.</text>
</comment>
<evidence type="ECO:0000256" key="6">
    <source>
        <dbReference type="ARBA" id="ARBA00022723"/>
    </source>
</evidence>